<dbReference type="AlphaFoldDB" id="A0AAD4CQ17"/>
<dbReference type="InterPro" id="IPR029058">
    <property type="entry name" value="AB_hydrolase_fold"/>
</dbReference>
<dbReference type="Proteomes" id="UP001194746">
    <property type="component" value="Unassembled WGS sequence"/>
</dbReference>
<dbReference type="GO" id="GO:0016787">
    <property type="term" value="F:hydrolase activity"/>
    <property type="evidence" value="ECO:0007669"/>
    <property type="project" value="UniProtKB-KW"/>
</dbReference>
<name>A0AAD4CQ17_ASPNN</name>
<dbReference type="Pfam" id="PF08386">
    <property type="entry name" value="Abhydrolase_4"/>
    <property type="match status" value="1"/>
</dbReference>
<protein>
    <recommendedName>
        <fullName evidence="8">Peptidase S33 tripeptidyl aminopeptidase-like C-terminal domain-containing protein</fullName>
    </recommendedName>
</protein>
<dbReference type="Pfam" id="PF00561">
    <property type="entry name" value="Abhydrolase_1"/>
    <property type="match status" value="1"/>
</dbReference>
<feature type="domain" description="AB hydrolase-1" evidence="4">
    <location>
        <begin position="100"/>
        <end position="269"/>
    </location>
</feature>
<evidence type="ECO:0008006" key="8">
    <source>
        <dbReference type="Google" id="ProtNLM"/>
    </source>
</evidence>
<dbReference type="PANTHER" id="PTHR43248">
    <property type="entry name" value="2-SUCCINYL-6-HYDROXY-2,4-CYCLOHEXADIENE-1-CARBOXYLATE SYNTHASE"/>
    <property type="match status" value="1"/>
</dbReference>
<proteinExistence type="inferred from homology"/>
<evidence type="ECO:0000313" key="6">
    <source>
        <dbReference type="EMBL" id="KAF9890541.1"/>
    </source>
</evidence>
<keyword evidence="3" id="KW-0732">Signal</keyword>
<dbReference type="PANTHER" id="PTHR43248:SF25">
    <property type="entry name" value="AB HYDROLASE-1 DOMAIN-CONTAINING PROTEIN-RELATED"/>
    <property type="match status" value="1"/>
</dbReference>
<reference evidence="6" key="2">
    <citation type="submission" date="2020-02" db="EMBL/GenBank/DDBJ databases">
        <authorList>
            <person name="Gilchrist C.L.M."/>
            <person name="Chooi Y.-H."/>
        </authorList>
    </citation>
    <scope>NUCLEOTIDE SEQUENCE</scope>
    <source>
        <strain evidence="6">MST-FP2251</strain>
    </source>
</reference>
<comment type="caution">
    <text evidence="6">The sequence shown here is derived from an EMBL/GenBank/DDBJ whole genome shotgun (WGS) entry which is preliminary data.</text>
</comment>
<evidence type="ECO:0000256" key="3">
    <source>
        <dbReference type="SAM" id="SignalP"/>
    </source>
</evidence>
<keyword evidence="2" id="KW-0378">Hydrolase</keyword>
<comment type="similarity">
    <text evidence="1">Belongs to the peptidase S33 family.</text>
</comment>
<accession>A0AAD4CQ17</accession>
<feature type="chain" id="PRO_5042195694" description="Peptidase S33 tripeptidyl aminopeptidase-like C-terminal domain-containing protein" evidence="3">
    <location>
        <begin position="19"/>
        <end position="524"/>
    </location>
</feature>
<gene>
    <name evidence="6" type="ORF">FE257_005946</name>
</gene>
<evidence type="ECO:0000259" key="4">
    <source>
        <dbReference type="Pfam" id="PF00561"/>
    </source>
</evidence>
<dbReference type="InterPro" id="IPR051601">
    <property type="entry name" value="Serine_prot/Carboxylest_S33"/>
</dbReference>
<dbReference type="SUPFAM" id="SSF53474">
    <property type="entry name" value="alpha/beta-Hydrolases"/>
    <property type="match status" value="1"/>
</dbReference>
<organism evidence="6 7">
    <name type="scientific">Aspergillus nanangensis</name>
    <dbReference type="NCBI Taxonomy" id="2582783"/>
    <lineage>
        <taxon>Eukaryota</taxon>
        <taxon>Fungi</taxon>
        <taxon>Dikarya</taxon>
        <taxon>Ascomycota</taxon>
        <taxon>Pezizomycotina</taxon>
        <taxon>Eurotiomycetes</taxon>
        <taxon>Eurotiomycetidae</taxon>
        <taxon>Eurotiales</taxon>
        <taxon>Aspergillaceae</taxon>
        <taxon>Aspergillus</taxon>
        <taxon>Aspergillus subgen. Circumdati</taxon>
    </lineage>
</organism>
<feature type="signal peptide" evidence="3">
    <location>
        <begin position="1"/>
        <end position="18"/>
    </location>
</feature>
<dbReference type="EMBL" id="VCAU01000026">
    <property type="protein sequence ID" value="KAF9890541.1"/>
    <property type="molecule type" value="Genomic_DNA"/>
</dbReference>
<evidence type="ECO:0000256" key="2">
    <source>
        <dbReference type="ARBA" id="ARBA00022801"/>
    </source>
</evidence>
<feature type="domain" description="Peptidase S33 tripeptidyl aminopeptidase-like C-terminal" evidence="5">
    <location>
        <begin position="407"/>
        <end position="499"/>
    </location>
</feature>
<reference evidence="6" key="1">
    <citation type="journal article" date="2019" name="Beilstein J. Org. Chem.">
        <title>Nanangenines: drimane sesquiterpenoids as the dominant metabolite cohort of a novel Australian fungus, Aspergillus nanangensis.</title>
        <authorList>
            <person name="Lacey H.J."/>
            <person name="Gilchrist C.L.M."/>
            <person name="Crombie A."/>
            <person name="Kalaitzis J.A."/>
            <person name="Vuong D."/>
            <person name="Rutledge P.J."/>
            <person name="Turner P."/>
            <person name="Pitt J.I."/>
            <person name="Lacey E."/>
            <person name="Chooi Y.H."/>
            <person name="Piggott A.M."/>
        </authorList>
    </citation>
    <scope>NUCLEOTIDE SEQUENCE</scope>
    <source>
        <strain evidence="6">MST-FP2251</strain>
    </source>
</reference>
<dbReference type="Gene3D" id="3.40.50.1820">
    <property type="entry name" value="alpha/beta hydrolase"/>
    <property type="match status" value="1"/>
</dbReference>
<evidence type="ECO:0000259" key="5">
    <source>
        <dbReference type="Pfam" id="PF08386"/>
    </source>
</evidence>
<sequence length="524" mass="57219">MLWKTTLLQFAALSSVHANTIATSNHARSDQLRWGACDVDDPSLQCANLTVPMDYTDPDSDATIQLHLLKVPAVRTPKKGSILFNFGGPGLEARHSLAGLSKRILALTGGDYDLIAHDPRGVAKTFTASCFNTSEERMAGPYAAMSSVADPEDRLALSTLWGASLALGNACYDYPSFQDKGPNLGTVFTARDLMQIVDAVEGDGLLRYWGLSYGTALGATVAAMFPDRIDRMILDSVVNPHQFYNYYDTEIWADADMVFSSFIKECLKAPEHCGFSHRNSTAFDIEKDIYNMIDSLKTEALAAGDQVVDSAIVRSFIRFSLYSPSSYSYLSRALDLLLSNNAAGFMEIYNENLAEGFLATVAQDESAFAIPCSDKIAPQQTFTELGEIFTELNGESRLLGSSGSGLAMICANWRFQAKERYTGNFESKTKHPLLVIGNRYDSATALRCAQNVTASFEDSVLVEHGGFGHGSWSQGSACTSKIIRSYFAEGTLPEYGTICEPDYGPFEPKTIDDVLKDIGFMDGE</sequence>
<evidence type="ECO:0000256" key="1">
    <source>
        <dbReference type="ARBA" id="ARBA00010088"/>
    </source>
</evidence>
<keyword evidence="7" id="KW-1185">Reference proteome</keyword>
<dbReference type="InterPro" id="IPR013595">
    <property type="entry name" value="Pept_S33_TAP-like_C"/>
</dbReference>
<evidence type="ECO:0000313" key="7">
    <source>
        <dbReference type="Proteomes" id="UP001194746"/>
    </source>
</evidence>
<dbReference type="InterPro" id="IPR000073">
    <property type="entry name" value="AB_hydrolase_1"/>
</dbReference>